<dbReference type="EMBL" id="JACGWN010000015">
    <property type="protein sequence ID" value="KAL0400542.1"/>
    <property type="molecule type" value="Genomic_DNA"/>
</dbReference>
<reference evidence="3" key="2">
    <citation type="journal article" date="2024" name="Plant">
        <title>Genomic evolution and insights into agronomic trait innovations of Sesamum species.</title>
        <authorList>
            <person name="Miao H."/>
            <person name="Wang L."/>
            <person name="Qu L."/>
            <person name="Liu H."/>
            <person name="Sun Y."/>
            <person name="Le M."/>
            <person name="Wang Q."/>
            <person name="Wei S."/>
            <person name="Zheng Y."/>
            <person name="Lin W."/>
            <person name="Duan Y."/>
            <person name="Cao H."/>
            <person name="Xiong S."/>
            <person name="Wang X."/>
            <person name="Wei L."/>
            <person name="Li C."/>
            <person name="Ma Q."/>
            <person name="Ju M."/>
            <person name="Zhao R."/>
            <person name="Li G."/>
            <person name="Mu C."/>
            <person name="Tian Q."/>
            <person name="Mei H."/>
            <person name="Zhang T."/>
            <person name="Gao T."/>
            <person name="Zhang H."/>
        </authorList>
    </citation>
    <scope>NUCLEOTIDE SEQUENCE</scope>
    <source>
        <strain evidence="3">KEN1</strain>
    </source>
</reference>
<dbReference type="InterPro" id="IPR007726">
    <property type="entry name" value="SS18_N"/>
</dbReference>
<name>A0AAW2T7L6_9LAMI</name>
<feature type="domain" description="SS18 N-terminal" evidence="2">
    <location>
        <begin position="20"/>
        <end position="53"/>
    </location>
</feature>
<comment type="similarity">
    <text evidence="1">Belongs to the SS18 family.</text>
</comment>
<sequence>MNEMQTPTMNSTPSTPLDIVSTEQIQKYLDENKVLIIAIVENQNMGKMAEGAHTYNRYSLAFASIKCPCRFLPVQSLHKEIVPCCKRQASIAQQQPRGPVAKLPFQLNALRPQDEQNQLFLFREQQQLQSQFGPRGVTGSGLHLYMQPGLGSSCNVMDLRGSQQGKLDPSSGDGLGSSGLGLHLEGENDIQITRLVFSCRWPQAVSNLT</sequence>
<dbReference type="AlphaFoldDB" id="A0AAW2T7L6"/>
<organism evidence="3">
    <name type="scientific">Sesamum latifolium</name>
    <dbReference type="NCBI Taxonomy" id="2727402"/>
    <lineage>
        <taxon>Eukaryota</taxon>
        <taxon>Viridiplantae</taxon>
        <taxon>Streptophyta</taxon>
        <taxon>Embryophyta</taxon>
        <taxon>Tracheophyta</taxon>
        <taxon>Spermatophyta</taxon>
        <taxon>Magnoliopsida</taxon>
        <taxon>eudicotyledons</taxon>
        <taxon>Gunneridae</taxon>
        <taxon>Pentapetalae</taxon>
        <taxon>asterids</taxon>
        <taxon>lamiids</taxon>
        <taxon>Lamiales</taxon>
        <taxon>Pedaliaceae</taxon>
        <taxon>Sesamum</taxon>
    </lineage>
</organism>
<protein>
    <submittedName>
        <fullName evidence="3">G-interacting factor 2</fullName>
    </submittedName>
</protein>
<evidence type="ECO:0000313" key="3">
    <source>
        <dbReference type="EMBL" id="KAL0400542.1"/>
    </source>
</evidence>
<reference evidence="3" key="1">
    <citation type="submission" date="2020-06" db="EMBL/GenBank/DDBJ databases">
        <authorList>
            <person name="Li T."/>
            <person name="Hu X."/>
            <person name="Zhang T."/>
            <person name="Song X."/>
            <person name="Zhang H."/>
            <person name="Dai N."/>
            <person name="Sheng W."/>
            <person name="Hou X."/>
            <person name="Wei L."/>
        </authorList>
    </citation>
    <scope>NUCLEOTIDE SEQUENCE</scope>
    <source>
        <strain evidence="3">KEN1</strain>
        <tissue evidence="3">Leaf</tissue>
    </source>
</reference>
<proteinExistence type="inferred from homology"/>
<evidence type="ECO:0000256" key="1">
    <source>
        <dbReference type="ARBA" id="ARBA00007945"/>
    </source>
</evidence>
<comment type="caution">
    <text evidence="3">The sequence shown here is derived from an EMBL/GenBank/DDBJ whole genome shotgun (WGS) entry which is preliminary data.</text>
</comment>
<gene>
    <name evidence="3" type="ORF">Slati_4084100</name>
</gene>
<dbReference type="Pfam" id="PF05030">
    <property type="entry name" value="SSXT"/>
    <property type="match status" value="1"/>
</dbReference>
<accession>A0AAW2T7L6</accession>
<evidence type="ECO:0000259" key="2">
    <source>
        <dbReference type="Pfam" id="PF05030"/>
    </source>
</evidence>